<feature type="domain" description="Transposable element P transposase-like RNase H" evidence="1">
    <location>
        <begin position="1"/>
        <end position="105"/>
    </location>
</feature>
<evidence type="ECO:0000313" key="2">
    <source>
        <dbReference type="EMBL" id="KAF0688943.1"/>
    </source>
</evidence>
<comment type="caution">
    <text evidence="2">The sequence shown here is derived from an EMBL/GenBank/DDBJ whole genome shotgun (WGS) entry which is preliminary data.</text>
</comment>
<dbReference type="Pfam" id="PF21787">
    <property type="entry name" value="TNP-like_RNaseH_N"/>
    <property type="match status" value="1"/>
</dbReference>
<protein>
    <submittedName>
        <fullName evidence="2">Transposable element P transposase</fullName>
    </submittedName>
</protein>
<name>A0A6G0VIL3_APHCR</name>
<proteinExistence type="predicted"/>
<dbReference type="EMBL" id="VUJU01016452">
    <property type="protein sequence ID" value="KAF0688943.1"/>
    <property type="molecule type" value="Genomic_DNA"/>
</dbReference>
<dbReference type="Proteomes" id="UP000478052">
    <property type="component" value="Unassembled WGS sequence"/>
</dbReference>
<reference evidence="2 3" key="1">
    <citation type="submission" date="2019-08" db="EMBL/GenBank/DDBJ databases">
        <title>Whole genome of Aphis craccivora.</title>
        <authorList>
            <person name="Voronova N.V."/>
            <person name="Shulinski R.S."/>
            <person name="Bandarenka Y.V."/>
            <person name="Zhorov D.G."/>
            <person name="Warner D."/>
        </authorList>
    </citation>
    <scope>NUCLEOTIDE SEQUENCE [LARGE SCALE GENOMIC DNA]</scope>
    <source>
        <strain evidence="2">180601</strain>
        <tissue evidence="2">Whole Body</tissue>
    </source>
</reference>
<dbReference type="AlphaFoldDB" id="A0A6G0VIL3"/>
<gene>
    <name evidence="2" type="ORF">FWK35_00036105</name>
</gene>
<evidence type="ECO:0000259" key="1">
    <source>
        <dbReference type="Pfam" id="PF21787"/>
    </source>
</evidence>
<accession>A0A6G0VIL3</accession>
<evidence type="ECO:0000313" key="3">
    <source>
        <dbReference type="Proteomes" id="UP000478052"/>
    </source>
</evidence>
<sequence length="125" mass="14133">MVDEMSIKYSFEYNKSLDMIEGYEDLGHLGRSSRPAKLAFVIMIRGLYNKWKLPMSYFLSSTGVKGDVMAEIMKNCISELIEIGFNPVCITCDQGTLANRKMFAMFNARLCTQTIYSGYGFGCSK</sequence>
<dbReference type="OrthoDB" id="7474070at2759"/>
<keyword evidence="3" id="KW-1185">Reference proteome</keyword>
<dbReference type="InterPro" id="IPR048365">
    <property type="entry name" value="TNP-like_RNaseH_N"/>
</dbReference>
<organism evidence="2 3">
    <name type="scientific">Aphis craccivora</name>
    <name type="common">Cowpea aphid</name>
    <dbReference type="NCBI Taxonomy" id="307492"/>
    <lineage>
        <taxon>Eukaryota</taxon>
        <taxon>Metazoa</taxon>
        <taxon>Ecdysozoa</taxon>
        <taxon>Arthropoda</taxon>
        <taxon>Hexapoda</taxon>
        <taxon>Insecta</taxon>
        <taxon>Pterygota</taxon>
        <taxon>Neoptera</taxon>
        <taxon>Paraneoptera</taxon>
        <taxon>Hemiptera</taxon>
        <taxon>Sternorrhyncha</taxon>
        <taxon>Aphidomorpha</taxon>
        <taxon>Aphidoidea</taxon>
        <taxon>Aphididae</taxon>
        <taxon>Aphidini</taxon>
        <taxon>Aphis</taxon>
        <taxon>Aphis</taxon>
    </lineage>
</organism>